<keyword evidence="5" id="KW-0460">Magnesium</keyword>
<reference evidence="7" key="1">
    <citation type="submission" date="2019-08" db="EMBL/GenBank/DDBJ databases">
        <authorList>
            <person name="Kucharzyk K."/>
            <person name="Murdoch R.W."/>
            <person name="Higgins S."/>
            <person name="Loffler F."/>
        </authorList>
    </citation>
    <scope>NUCLEOTIDE SEQUENCE</scope>
</reference>
<dbReference type="Pfam" id="PF00535">
    <property type="entry name" value="Glycos_transf_2"/>
    <property type="match status" value="1"/>
</dbReference>
<evidence type="ECO:0000256" key="1">
    <source>
        <dbReference type="ARBA" id="ARBA00001946"/>
    </source>
</evidence>
<feature type="domain" description="Glycosyltransferase 2-like" evidence="6">
    <location>
        <begin position="5"/>
        <end position="117"/>
    </location>
</feature>
<evidence type="ECO:0000313" key="7">
    <source>
        <dbReference type="EMBL" id="MPL98577.1"/>
    </source>
</evidence>
<dbReference type="EC" id="2.4.2.53" evidence="7"/>
<proteinExistence type="inferred from homology"/>
<dbReference type="GO" id="GO:0099621">
    <property type="term" value="F:undecaprenyl-phosphate 4-deoxy-4-formamido-L-arabinose transferase activity"/>
    <property type="evidence" value="ECO:0007669"/>
    <property type="project" value="UniProtKB-EC"/>
</dbReference>
<dbReference type="InterPro" id="IPR029044">
    <property type="entry name" value="Nucleotide-diphossugar_trans"/>
</dbReference>
<accession>A0A644W4S5</accession>
<dbReference type="CDD" id="cd04179">
    <property type="entry name" value="DPM_DPG-synthase_like"/>
    <property type="match status" value="1"/>
</dbReference>
<keyword evidence="3 7" id="KW-0328">Glycosyltransferase</keyword>
<organism evidence="7">
    <name type="scientific">bioreactor metagenome</name>
    <dbReference type="NCBI Taxonomy" id="1076179"/>
    <lineage>
        <taxon>unclassified sequences</taxon>
        <taxon>metagenomes</taxon>
        <taxon>ecological metagenomes</taxon>
    </lineage>
</organism>
<evidence type="ECO:0000256" key="4">
    <source>
        <dbReference type="ARBA" id="ARBA00022679"/>
    </source>
</evidence>
<comment type="cofactor">
    <cofactor evidence="1">
        <name>Mg(2+)</name>
        <dbReference type="ChEBI" id="CHEBI:18420"/>
    </cofactor>
</comment>
<dbReference type="InterPro" id="IPR001173">
    <property type="entry name" value="Glyco_trans_2-like"/>
</dbReference>
<sequence>MKKVSAIICAYNEEKTIKEVILSVSKAVIVSEIVIVNDGSTDNTKEIIEALRKEIEITAIHLEENKGKGYAMAIAVENAIFDIMVFIDADQRTIPSGYITQLVAPLLNNECDMVLGYSTVNILSQEVNPLKILTGERALLKEDISPILDKMKESRFGVETLLYFFYISLGKSLKFLRLAEMKHNDKYKKMTTLKATTSYINEGWEIAYTAMKNYDLLLKVIERQIKKGVKL</sequence>
<dbReference type="PANTHER" id="PTHR48090:SF10">
    <property type="entry name" value="GLUCOSYL-3-PHOSPHOGLYCERATE SYNTHASE"/>
    <property type="match status" value="1"/>
</dbReference>
<dbReference type="PANTHER" id="PTHR48090">
    <property type="entry name" value="UNDECAPRENYL-PHOSPHATE 4-DEOXY-4-FORMAMIDO-L-ARABINOSE TRANSFERASE-RELATED"/>
    <property type="match status" value="1"/>
</dbReference>
<gene>
    <name evidence="7" type="primary">arnC_26</name>
    <name evidence="7" type="ORF">SDC9_44783</name>
</gene>
<comment type="caution">
    <text evidence="7">The sequence shown here is derived from an EMBL/GenBank/DDBJ whole genome shotgun (WGS) entry which is preliminary data.</text>
</comment>
<dbReference type="InterPro" id="IPR050256">
    <property type="entry name" value="Glycosyltransferase_2"/>
</dbReference>
<evidence type="ECO:0000259" key="6">
    <source>
        <dbReference type="Pfam" id="PF00535"/>
    </source>
</evidence>
<evidence type="ECO:0000256" key="3">
    <source>
        <dbReference type="ARBA" id="ARBA00022676"/>
    </source>
</evidence>
<dbReference type="SUPFAM" id="SSF53448">
    <property type="entry name" value="Nucleotide-diphospho-sugar transferases"/>
    <property type="match status" value="1"/>
</dbReference>
<comment type="similarity">
    <text evidence="2">Belongs to the glycosyltransferase 2 family.</text>
</comment>
<name>A0A644W4S5_9ZZZZ</name>
<evidence type="ECO:0000256" key="2">
    <source>
        <dbReference type="ARBA" id="ARBA00006739"/>
    </source>
</evidence>
<keyword evidence="4 7" id="KW-0808">Transferase</keyword>
<dbReference type="EMBL" id="VSSQ01000616">
    <property type="protein sequence ID" value="MPL98577.1"/>
    <property type="molecule type" value="Genomic_DNA"/>
</dbReference>
<dbReference type="Gene3D" id="3.90.550.10">
    <property type="entry name" value="Spore Coat Polysaccharide Biosynthesis Protein SpsA, Chain A"/>
    <property type="match status" value="1"/>
</dbReference>
<dbReference type="AlphaFoldDB" id="A0A644W4S5"/>
<evidence type="ECO:0000256" key="5">
    <source>
        <dbReference type="ARBA" id="ARBA00022842"/>
    </source>
</evidence>
<protein>
    <submittedName>
        <fullName evidence="7">Undecaprenyl-phosphate 4-deoxy-4-formamido-L-arabinose transferase</fullName>
        <ecNumber evidence="7">2.4.2.53</ecNumber>
    </submittedName>
</protein>